<keyword evidence="1" id="KW-0472">Membrane</keyword>
<feature type="transmembrane region" description="Helical" evidence="1">
    <location>
        <begin position="7"/>
        <end position="32"/>
    </location>
</feature>
<feature type="transmembrane region" description="Helical" evidence="1">
    <location>
        <begin position="52"/>
        <end position="73"/>
    </location>
</feature>
<keyword evidence="1" id="KW-1133">Transmembrane helix</keyword>
<protein>
    <recommendedName>
        <fullName evidence="4">DUF4405 domain-containing protein</fullName>
    </recommendedName>
</protein>
<organism evidence="2 3">
    <name type="scientific">Hydrogenovibrio thermophilus</name>
    <dbReference type="NCBI Taxonomy" id="265883"/>
    <lineage>
        <taxon>Bacteria</taxon>
        <taxon>Pseudomonadati</taxon>
        <taxon>Pseudomonadota</taxon>
        <taxon>Gammaproteobacteria</taxon>
        <taxon>Thiotrichales</taxon>
        <taxon>Piscirickettsiaceae</taxon>
        <taxon>Hydrogenovibrio</taxon>
    </lineage>
</organism>
<sequence>MKGYPPYFLGTLMLTVVVVFVTGLLLIPSLFTFRLDIDWFSDFPNSWRTPSATLHTGMSLLFLMLVGALWSIHMRSGWARKLQRVSGGLLVGSLLVLTLSALGIFYFGDEDWSMAASIIHLVLGGVMGLMFVWHWQKGRRLLMAR</sequence>
<evidence type="ECO:0000313" key="3">
    <source>
        <dbReference type="Proteomes" id="UP000285478"/>
    </source>
</evidence>
<keyword evidence="1" id="KW-0812">Transmembrane</keyword>
<reference evidence="2 3" key="1">
    <citation type="journal article" date="2018" name="Environ. Microbiol.">
        <title>Genomes of ubiquitous marine and hypersaline Hydrogenovibrio, Thiomicrorhabdus and Thiomicrospira spp. encode a diversity of mechanisms to sustain chemolithoautotrophy in heterogeneous environments.</title>
        <authorList>
            <person name="Scott K.M."/>
            <person name="Williams J."/>
            <person name="Porter C.M.B."/>
            <person name="Russel S."/>
            <person name="Harmer T.L."/>
            <person name="Paul J.H."/>
            <person name="Antonen K.M."/>
            <person name="Bridges M.K."/>
            <person name="Camper G.J."/>
            <person name="Campla C.K."/>
            <person name="Casella L.G."/>
            <person name="Chase E."/>
            <person name="Conrad J.W."/>
            <person name="Cruz M.C."/>
            <person name="Dunlap D.S."/>
            <person name="Duran L."/>
            <person name="Fahsbender E.M."/>
            <person name="Goldsmith D.B."/>
            <person name="Keeley R.F."/>
            <person name="Kondoff M.R."/>
            <person name="Kussy B.I."/>
            <person name="Lane M.K."/>
            <person name="Lawler S."/>
            <person name="Leigh B.A."/>
            <person name="Lewis C."/>
            <person name="Lostal L.M."/>
            <person name="Marking D."/>
            <person name="Mancera P.A."/>
            <person name="McClenthan E.C."/>
            <person name="McIntyre E.A."/>
            <person name="Mine J.A."/>
            <person name="Modi S."/>
            <person name="Moore B.D."/>
            <person name="Morgan W.A."/>
            <person name="Nelson K.M."/>
            <person name="Nguyen K.N."/>
            <person name="Ogburn N."/>
            <person name="Parrino D.G."/>
            <person name="Pedapudi A.D."/>
            <person name="Pelham R.P."/>
            <person name="Preece A.M."/>
            <person name="Rampersad E.A."/>
            <person name="Richardson J.C."/>
            <person name="Rodgers C.M."/>
            <person name="Schaffer B.L."/>
            <person name="Sheridan N.E."/>
            <person name="Solone M.R."/>
            <person name="Staley Z.R."/>
            <person name="Tabuchi M."/>
            <person name="Waide R.J."/>
            <person name="Wanjugi P.W."/>
            <person name="Young S."/>
            <person name="Clum A."/>
            <person name="Daum C."/>
            <person name="Huntemann M."/>
            <person name="Ivanova N."/>
            <person name="Kyrpides N."/>
            <person name="Mikhailova N."/>
            <person name="Palaniappan K."/>
            <person name="Pillay M."/>
            <person name="Reddy T.B.K."/>
            <person name="Shapiro N."/>
            <person name="Stamatis D."/>
            <person name="Varghese N."/>
            <person name="Woyke T."/>
            <person name="Boden R."/>
            <person name="Freyermuth S.K."/>
            <person name="Kerfeld C.A."/>
        </authorList>
    </citation>
    <scope>NUCLEOTIDE SEQUENCE [LARGE SCALE GENOMIC DNA]</scope>
    <source>
        <strain evidence="2 3">JR-2</strain>
    </source>
</reference>
<dbReference type="EMBL" id="CP035033">
    <property type="protein sequence ID" value="QAB16166.1"/>
    <property type="molecule type" value="Genomic_DNA"/>
</dbReference>
<dbReference type="AlphaFoldDB" id="A0A410H5K1"/>
<keyword evidence="3" id="KW-1185">Reference proteome</keyword>
<accession>A0A410H5K1</accession>
<gene>
    <name evidence="2" type="ORF">EPV75_11070</name>
</gene>
<feature type="transmembrane region" description="Helical" evidence="1">
    <location>
        <begin position="85"/>
        <end position="108"/>
    </location>
</feature>
<dbReference type="Proteomes" id="UP000285478">
    <property type="component" value="Chromosome"/>
</dbReference>
<dbReference type="KEGG" id="htr:EPV75_11070"/>
<evidence type="ECO:0008006" key="4">
    <source>
        <dbReference type="Google" id="ProtNLM"/>
    </source>
</evidence>
<evidence type="ECO:0000256" key="1">
    <source>
        <dbReference type="SAM" id="Phobius"/>
    </source>
</evidence>
<evidence type="ECO:0000313" key="2">
    <source>
        <dbReference type="EMBL" id="QAB16166.1"/>
    </source>
</evidence>
<proteinExistence type="predicted"/>
<feature type="transmembrane region" description="Helical" evidence="1">
    <location>
        <begin position="114"/>
        <end position="135"/>
    </location>
</feature>
<dbReference type="RefSeq" id="WP_128385427.1">
    <property type="nucleotide sequence ID" value="NZ_CP035033.1"/>
</dbReference>
<name>A0A410H5K1_9GAMM</name>